<comment type="caution">
    <text evidence="2">The sequence shown here is derived from an EMBL/GenBank/DDBJ whole genome shotgun (WGS) entry which is preliminary data.</text>
</comment>
<name>A0ABP9T6S9_9ACTN</name>
<feature type="region of interest" description="Disordered" evidence="1">
    <location>
        <begin position="1"/>
        <end position="95"/>
    </location>
</feature>
<organism evidence="2 3">
    <name type="scientific">Streptomyces thinghirensis</name>
    <dbReference type="NCBI Taxonomy" id="551547"/>
    <lineage>
        <taxon>Bacteria</taxon>
        <taxon>Bacillati</taxon>
        <taxon>Actinomycetota</taxon>
        <taxon>Actinomycetes</taxon>
        <taxon>Kitasatosporales</taxon>
        <taxon>Streptomycetaceae</taxon>
        <taxon>Streptomyces</taxon>
    </lineage>
</organism>
<evidence type="ECO:0000313" key="3">
    <source>
        <dbReference type="Proteomes" id="UP001499878"/>
    </source>
</evidence>
<dbReference type="InterPro" id="IPR053842">
    <property type="entry name" value="NikA-like"/>
</dbReference>
<feature type="compositionally biased region" description="Polar residues" evidence="1">
    <location>
        <begin position="1"/>
        <end position="22"/>
    </location>
</feature>
<sequence>MTNAFKNGTTPEPDRGSNSVSGRASYPLGYSALSGVSKGSPAPGGTGLVRRRGTPDEEAATGGGSQPGGAQGIREQPRTRRRKYQRRQRPHVRNTRFSDDELTLVTAGARAAGLTLAGFLARAALSAARDLERTASAVADEREVIAEFFAARRHLGYIGNNLNQIARAVNAGAHPGELDVVIAATDRAVQRVQHATDRLLHQHQDSSAP</sequence>
<dbReference type="RefSeq" id="WP_425588814.1">
    <property type="nucleotide sequence ID" value="NZ_BAABJR010000009.1"/>
</dbReference>
<dbReference type="EMBL" id="BAABJR010000009">
    <property type="protein sequence ID" value="GAA5210676.1"/>
    <property type="molecule type" value="Genomic_DNA"/>
</dbReference>
<evidence type="ECO:0000313" key="2">
    <source>
        <dbReference type="EMBL" id="GAA5210676.1"/>
    </source>
</evidence>
<feature type="compositionally biased region" description="Gly residues" evidence="1">
    <location>
        <begin position="61"/>
        <end position="71"/>
    </location>
</feature>
<gene>
    <name evidence="2" type="ORF">GCM10023323_39250</name>
</gene>
<keyword evidence="3" id="KW-1185">Reference proteome</keyword>
<feature type="compositionally biased region" description="Basic residues" evidence="1">
    <location>
        <begin position="79"/>
        <end position="94"/>
    </location>
</feature>
<accession>A0ABP9T6S9</accession>
<protein>
    <submittedName>
        <fullName evidence="2">MobC family plasmid mobilization relaxosome protein</fullName>
    </submittedName>
</protein>
<proteinExistence type="predicted"/>
<dbReference type="Proteomes" id="UP001499878">
    <property type="component" value="Unassembled WGS sequence"/>
</dbReference>
<reference evidence="3" key="1">
    <citation type="journal article" date="2019" name="Int. J. Syst. Evol. Microbiol.">
        <title>The Global Catalogue of Microorganisms (GCM) 10K type strain sequencing project: providing services to taxonomists for standard genome sequencing and annotation.</title>
        <authorList>
            <consortium name="The Broad Institute Genomics Platform"/>
            <consortium name="The Broad Institute Genome Sequencing Center for Infectious Disease"/>
            <person name="Wu L."/>
            <person name="Ma J."/>
        </authorList>
    </citation>
    <scope>NUCLEOTIDE SEQUENCE [LARGE SCALE GENOMIC DNA]</scope>
    <source>
        <strain evidence="3">JCM 18306</strain>
    </source>
</reference>
<evidence type="ECO:0000256" key="1">
    <source>
        <dbReference type="SAM" id="MobiDB-lite"/>
    </source>
</evidence>
<dbReference type="Pfam" id="PF21983">
    <property type="entry name" value="NikA-like"/>
    <property type="match status" value="1"/>
</dbReference>